<dbReference type="GO" id="GO:0003677">
    <property type="term" value="F:DNA binding"/>
    <property type="evidence" value="ECO:0007669"/>
    <property type="project" value="UniProtKB-UniRule"/>
</dbReference>
<evidence type="ECO:0000256" key="4">
    <source>
        <dbReference type="ARBA" id="ARBA00022833"/>
    </source>
</evidence>
<accession>A0A7C3SHR2</accession>
<dbReference type="HAMAP" id="MF_00017">
    <property type="entry name" value="RecR"/>
    <property type="match status" value="1"/>
</dbReference>
<dbReference type="AlphaFoldDB" id="A0A7C3SHR2"/>
<keyword evidence="2 7" id="KW-0227">DNA damage</keyword>
<dbReference type="Gene3D" id="6.10.250.240">
    <property type="match status" value="1"/>
</dbReference>
<evidence type="ECO:0000259" key="8">
    <source>
        <dbReference type="PROSITE" id="PS50880"/>
    </source>
</evidence>
<gene>
    <name evidence="7 9" type="primary">recR</name>
    <name evidence="9" type="ORF">ENV62_01695</name>
</gene>
<dbReference type="PANTHER" id="PTHR30446">
    <property type="entry name" value="RECOMBINATION PROTEIN RECR"/>
    <property type="match status" value="1"/>
</dbReference>
<proteinExistence type="inferred from homology"/>
<evidence type="ECO:0000256" key="7">
    <source>
        <dbReference type="HAMAP-Rule" id="MF_00017"/>
    </source>
</evidence>
<dbReference type="EMBL" id="DTHB01000016">
    <property type="protein sequence ID" value="HGB13943.1"/>
    <property type="molecule type" value="Genomic_DNA"/>
</dbReference>
<dbReference type="Gene3D" id="3.40.1360.10">
    <property type="match status" value="1"/>
</dbReference>
<dbReference type="InterPro" id="IPR000093">
    <property type="entry name" value="DNA_Rcmb_RecR"/>
</dbReference>
<dbReference type="InterPro" id="IPR006171">
    <property type="entry name" value="TOPRIM_dom"/>
</dbReference>
<dbReference type="GO" id="GO:0006310">
    <property type="term" value="P:DNA recombination"/>
    <property type="evidence" value="ECO:0007669"/>
    <property type="project" value="UniProtKB-UniRule"/>
</dbReference>
<comment type="function">
    <text evidence="7">May play a role in DNA repair. It seems to be involved in an RecBC-independent recombinational process of DNA repair. It may act with RecF and RecO.</text>
</comment>
<dbReference type="Gene3D" id="3.30.60.80">
    <property type="match status" value="1"/>
</dbReference>
<evidence type="ECO:0000256" key="1">
    <source>
        <dbReference type="ARBA" id="ARBA00022723"/>
    </source>
</evidence>
<dbReference type="PROSITE" id="PS50880">
    <property type="entry name" value="TOPRIM"/>
    <property type="match status" value="1"/>
</dbReference>
<sequence>MAKGAFPEVLRRVIRAISKWPGVGEKSATRMALYLLRAPEGEVLELARAIMELKEQIKLCRRCFAFADQDLCPICADPARNRSQLLVVADPGDLLALEKTGWYSGYYHVLGGLISPLEGIRPEDLRIAELQERIKREGVQEVILALNPTMEGEATTTYLREQLKPLGVKVTRIAYGLPMGGDIKYADSQTLKESLSHRVEA</sequence>
<dbReference type="SUPFAM" id="SSF111304">
    <property type="entry name" value="Recombination protein RecR"/>
    <property type="match status" value="1"/>
</dbReference>
<dbReference type="InterPro" id="IPR023627">
    <property type="entry name" value="Rcmb_RecR"/>
</dbReference>
<dbReference type="GO" id="GO:0006281">
    <property type="term" value="P:DNA repair"/>
    <property type="evidence" value="ECO:0007669"/>
    <property type="project" value="UniProtKB-UniRule"/>
</dbReference>
<dbReference type="Gene3D" id="1.10.8.420">
    <property type="entry name" value="RecR Domain 1"/>
    <property type="match status" value="1"/>
</dbReference>
<dbReference type="Pfam" id="PF21176">
    <property type="entry name" value="RecR_HhH"/>
    <property type="match status" value="1"/>
</dbReference>
<dbReference type="InterPro" id="IPR034137">
    <property type="entry name" value="TOPRIM_RecR"/>
</dbReference>
<keyword evidence="4 7" id="KW-0862">Zinc</keyword>
<feature type="domain" description="Toprim" evidence="8">
    <location>
        <begin position="83"/>
        <end position="178"/>
    </location>
</feature>
<dbReference type="CDD" id="cd01025">
    <property type="entry name" value="TOPRIM_recR"/>
    <property type="match status" value="1"/>
</dbReference>
<name>A0A7C3SHR2_9BACT</name>
<dbReference type="PANTHER" id="PTHR30446:SF0">
    <property type="entry name" value="RECOMBINATION PROTEIN RECR"/>
    <property type="match status" value="1"/>
</dbReference>
<dbReference type="InterPro" id="IPR015967">
    <property type="entry name" value="Rcmb_RecR_Znf"/>
</dbReference>
<dbReference type="SMART" id="SM00493">
    <property type="entry name" value="TOPRIM"/>
    <property type="match status" value="1"/>
</dbReference>
<organism evidence="9">
    <name type="scientific">Desulfobacca acetoxidans</name>
    <dbReference type="NCBI Taxonomy" id="60893"/>
    <lineage>
        <taxon>Bacteria</taxon>
        <taxon>Pseudomonadati</taxon>
        <taxon>Thermodesulfobacteriota</taxon>
        <taxon>Desulfobaccia</taxon>
        <taxon>Desulfobaccales</taxon>
        <taxon>Desulfobaccaceae</taxon>
        <taxon>Desulfobacca</taxon>
    </lineage>
</organism>
<dbReference type="Pfam" id="PF13662">
    <property type="entry name" value="Toprim_4"/>
    <property type="match status" value="1"/>
</dbReference>
<comment type="similarity">
    <text evidence="7">Belongs to the RecR family.</text>
</comment>
<evidence type="ECO:0000313" key="9">
    <source>
        <dbReference type="EMBL" id="HGB13943.1"/>
    </source>
</evidence>
<comment type="caution">
    <text evidence="9">The sequence shown here is derived from an EMBL/GenBank/DDBJ whole genome shotgun (WGS) entry which is preliminary data.</text>
</comment>
<evidence type="ECO:0000256" key="2">
    <source>
        <dbReference type="ARBA" id="ARBA00022763"/>
    </source>
</evidence>
<evidence type="ECO:0000256" key="3">
    <source>
        <dbReference type="ARBA" id="ARBA00022771"/>
    </source>
</evidence>
<dbReference type="PROSITE" id="PS01300">
    <property type="entry name" value="RECR"/>
    <property type="match status" value="1"/>
</dbReference>
<dbReference type="Pfam" id="PF21175">
    <property type="entry name" value="RecR_C"/>
    <property type="match status" value="1"/>
</dbReference>
<protein>
    <recommendedName>
        <fullName evidence="7">Recombination protein RecR</fullName>
    </recommendedName>
</protein>
<keyword evidence="6 7" id="KW-0234">DNA repair</keyword>
<dbReference type="GO" id="GO:0008270">
    <property type="term" value="F:zinc ion binding"/>
    <property type="evidence" value="ECO:0007669"/>
    <property type="project" value="UniProtKB-KW"/>
</dbReference>
<reference evidence="9" key="1">
    <citation type="journal article" date="2020" name="mSystems">
        <title>Genome- and Community-Level Interaction Insights into Carbon Utilization and Element Cycling Functions of Hydrothermarchaeota in Hydrothermal Sediment.</title>
        <authorList>
            <person name="Zhou Z."/>
            <person name="Liu Y."/>
            <person name="Xu W."/>
            <person name="Pan J."/>
            <person name="Luo Z.H."/>
            <person name="Li M."/>
        </authorList>
    </citation>
    <scope>NUCLEOTIDE SEQUENCE [LARGE SCALE GENOMIC DNA]</scope>
    <source>
        <strain evidence="9">SpSt-776</strain>
    </source>
</reference>
<evidence type="ECO:0000256" key="5">
    <source>
        <dbReference type="ARBA" id="ARBA00023172"/>
    </source>
</evidence>
<keyword evidence="5 7" id="KW-0233">DNA recombination</keyword>
<dbReference type="Pfam" id="PF02132">
    <property type="entry name" value="RecR_ZnF"/>
    <property type="match status" value="1"/>
</dbReference>
<dbReference type="NCBIfam" id="TIGR00615">
    <property type="entry name" value="recR"/>
    <property type="match status" value="1"/>
</dbReference>
<feature type="zinc finger region" description="C4-type" evidence="7">
    <location>
        <begin position="60"/>
        <end position="75"/>
    </location>
</feature>
<keyword evidence="1 7" id="KW-0479">Metal-binding</keyword>
<evidence type="ECO:0000256" key="6">
    <source>
        <dbReference type="ARBA" id="ARBA00023204"/>
    </source>
</evidence>
<keyword evidence="3 7" id="KW-0863">Zinc-finger</keyword>